<dbReference type="GO" id="GO:0006235">
    <property type="term" value="P:dTTP biosynthetic process"/>
    <property type="evidence" value="ECO:0007669"/>
    <property type="project" value="UniProtKB-UniPathway"/>
</dbReference>
<evidence type="ECO:0000313" key="10">
    <source>
        <dbReference type="EMBL" id="ORY41008.1"/>
    </source>
</evidence>
<evidence type="ECO:0000256" key="2">
    <source>
        <dbReference type="ARBA" id="ARBA00009972"/>
    </source>
</evidence>
<evidence type="ECO:0000256" key="5">
    <source>
        <dbReference type="ARBA" id="ARBA00022679"/>
    </source>
</evidence>
<gene>
    <name evidence="10" type="ORF">BCR33DRAFT_661474</name>
</gene>
<protein>
    <recommendedName>
        <fullName evidence="3">thymidylate synthase</fullName>
        <ecNumber evidence="3">2.1.1.45</ecNumber>
    </recommendedName>
</protein>
<evidence type="ECO:0000256" key="6">
    <source>
        <dbReference type="ARBA" id="ARBA00022727"/>
    </source>
</evidence>
<dbReference type="GO" id="GO:0006231">
    <property type="term" value="P:dTMP biosynthetic process"/>
    <property type="evidence" value="ECO:0007669"/>
    <property type="project" value="InterPro"/>
</dbReference>
<dbReference type="PANTHER" id="PTHR11548:SF2">
    <property type="entry name" value="THYMIDYLATE SYNTHASE"/>
    <property type="match status" value="1"/>
</dbReference>
<feature type="active site" evidence="8">
    <location>
        <position position="183"/>
    </location>
</feature>
<organism evidence="10 11">
    <name type="scientific">Rhizoclosmatium globosum</name>
    <dbReference type="NCBI Taxonomy" id="329046"/>
    <lineage>
        <taxon>Eukaryota</taxon>
        <taxon>Fungi</taxon>
        <taxon>Fungi incertae sedis</taxon>
        <taxon>Chytridiomycota</taxon>
        <taxon>Chytridiomycota incertae sedis</taxon>
        <taxon>Chytridiomycetes</taxon>
        <taxon>Chytridiales</taxon>
        <taxon>Chytriomycetaceae</taxon>
        <taxon>Rhizoclosmatium</taxon>
    </lineage>
</organism>
<sequence length="325" mass="36272">MHTDKHHEPAAQNTEEDQYLALVSRILNSGQKRQDRTGTGTLSVFSPNQMLFDLSDNSFPLFTTKRVPMRAVFEELMWFIRGSTDASILSQKGVKIWDANGSREALDRVGLTGNRVGDLGPVYGFQWRHFGAKYEGCDKDYTGCGVDQLYDVVRKIKENPMDRRILMSAWNPSDLGIVALPPCHLLCQFYVSSVTEEEPVATLSCQLYQRSADMGLGVPFNVASYSLFTILLAHVTGLRPGTVSIVLGDAHVYCDHVDALKVQLDRTPKNFPKLYIAGKAAEASREERAKWTVKEALKALEEFEFEDVSVVGYEPHGKIAMAMSV</sequence>
<dbReference type="GO" id="GO:0004799">
    <property type="term" value="F:thymidylate synthase activity"/>
    <property type="evidence" value="ECO:0007669"/>
    <property type="project" value="UniProtKB-EC"/>
</dbReference>
<comment type="similarity">
    <text evidence="2">Belongs to the thymidylate synthase family.</text>
</comment>
<dbReference type="STRING" id="329046.A0A1Y2C1V0"/>
<keyword evidence="11" id="KW-1185">Reference proteome</keyword>
<dbReference type="AlphaFoldDB" id="A0A1Y2C1V0"/>
<proteinExistence type="inferred from homology"/>
<keyword evidence="6" id="KW-0545">Nucleotide biosynthesis</keyword>
<dbReference type="Proteomes" id="UP000193642">
    <property type="component" value="Unassembled WGS sequence"/>
</dbReference>
<keyword evidence="5" id="KW-0808">Transferase</keyword>
<dbReference type="InterPro" id="IPR020940">
    <property type="entry name" value="Thymidylate_synthase_AS"/>
</dbReference>
<dbReference type="UniPathway" id="UPA00575"/>
<dbReference type="InterPro" id="IPR045097">
    <property type="entry name" value="Thymidate_synth/dCMP_Mease"/>
</dbReference>
<dbReference type="FunFam" id="3.30.572.10:FF:000013">
    <property type="entry name" value="Thymidylate synthase"/>
    <property type="match status" value="1"/>
</dbReference>
<keyword evidence="4" id="KW-0489">Methyltransferase</keyword>
<dbReference type="GO" id="GO:0032259">
    <property type="term" value="P:methylation"/>
    <property type="evidence" value="ECO:0007669"/>
    <property type="project" value="UniProtKB-KW"/>
</dbReference>
<dbReference type="EMBL" id="MCGO01000033">
    <property type="protein sequence ID" value="ORY41008.1"/>
    <property type="molecule type" value="Genomic_DNA"/>
</dbReference>
<evidence type="ECO:0000256" key="7">
    <source>
        <dbReference type="ARBA" id="ARBA00047344"/>
    </source>
</evidence>
<evidence type="ECO:0000256" key="1">
    <source>
        <dbReference type="ARBA" id="ARBA00004992"/>
    </source>
</evidence>
<reference evidence="10 11" key="1">
    <citation type="submission" date="2016-07" db="EMBL/GenBank/DDBJ databases">
        <title>Pervasive Adenine N6-methylation of Active Genes in Fungi.</title>
        <authorList>
            <consortium name="DOE Joint Genome Institute"/>
            <person name="Mondo S.J."/>
            <person name="Dannebaum R.O."/>
            <person name="Kuo R.C."/>
            <person name="Labutti K."/>
            <person name="Haridas S."/>
            <person name="Kuo A."/>
            <person name="Salamov A."/>
            <person name="Ahrendt S.R."/>
            <person name="Lipzen A."/>
            <person name="Sullivan W."/>
            <person name="Andreopoulos W.B."/>
            <person name="Clum A."/>
            <person name="Lindquist E."/>
            <person name="Daum C."/>
            <person name="Ramamoorthy G.K."/>
            <person name="Gryganskyi A."/>
            <person name="Culley D."/>
            <person name="Magnuson J.K."/>
            <person name="James T.Y."/>
            <person name="O'Malley M.A."/>
            <person name="Stajich J.E."/>
            <person name="Spatafora J.W."/>
            <person name="Visel A."/>
            <person name="Grigoriev I.V."/>
        </authorList>
    </citation>
    <scope>NUCLEOTIDE SEQUENCE [LARGE SCALE GENOMIC DNA]</scope>
    <source>
        <strain evidence="10 11">JEL800</strain>
    </source>
</reference>
<dbReference type="NCBIfam" id="TIGR03284">
    <property type="entry name" value="thym_sym"/>
    <property type="match status" value="1"/>
</dbReference>
<dbReference type="InterPro" id="IPR000398">
    <property type="entry name" value="Thymidylate_synthase"/>
</dbReference>
<dbReference type="PRINTS" id="PR00108">
    <property type="entry name" value="THYMDSNTHASE"/>
</dbReference>
<dbReference type="Gene3D" id="3.30.572.10">
    <property type="entry name" value="Thymidylate synthase/dCMP hydroxymethylase domain"/>
    <property type="match status" value="1"/>
</dbReference>
<dbReference type="GO" id="GO:0005739">
    <property type="term" value="C:mitochondrion"/>
    <property type="evidence" value="ECO:0007669"/>
    <property type="project" value="TreeGrafter"/>
</dbReference>
<dbReference type="InterPro" id="IPR023451">
    <property type="entry name" value="Thymidate_synth/dCMP_Mease_dom"/>
</dbReference>
<dbReference type="OrthoDB" id="766at2759"/>
<dbReference type="EC" id="2.1.1.45" evidence="3"/>
<evidence type="ECO:0000256" key="4">
    <source>
        <dbReference type="ARBA" id="ARBA00022603"/>
    </source>
</evidence>
<comment type="catalytic activity">
    <reaction evidence="7">
        <text>dUMP + (6R)-5,10-methylene-5,6,7,8-tetrahydrofolate = 7,8-dihydrofolate + dTMP</text>
        <dbReference type="Rhea" id="RHEA:12104"/>
        <dbReference type="ChEBI" id="CHEBI:15636"/>
        <dbReference type="ChEBI" id="CHEBI:57451"/>
        <dbReference type="ChEBI" id="CHEBI:63528"/>
        <dbReference type="ChEBI" id="CHEBI:246422"/>
        <dbReference type="EC" id="2.1.1.45"/>
    </reaction>
</comment>
<dbReference type="PROSITE" id="PS00091">
    <property type="entry name" value="THYMIDYLATE_SYNTHASE"/>
    <property type="match status" value="1"/>
</dbReference>
<dbReference type="CDD" id="cd00351">
    <property type="entry name" value="TS_Pyrimidine_HMase"/>
    <property type="match status" value="1"/>
</dbReference>
<name>A0A1Y2C1V0_9FUNG</name>
<dbReference type="PANTHER" id="PTHR11548">
    <property type="entry name" value="THYMIDYLATE SYNTHASE 1"/>
    <property type="match status" value="1"/>
</dbReference>
<evidence type="ECO:0000256" key="8">
    <source>
        <dbReference type="PROSITE-ProRule" id="PRU10016"/>
    </source>
</evidence>
<comment type="caution">
    <text evidence="10">The sequence shown here is derived from an EMBL/GenBank/DDBJ whole genome shotgun (WGS) entry which is preliminary data.</text>
</comment>
<dbReference type="HAMAP" id="MF_00008">
    <property type="entry name" value="Thymidy_synth_bact"/>
    <property type="match status" value="1"/>
</dbReference>
<comment type="pathway">
    <text evidence="1">Pyrimidine metabolism; dTTP biosynthesis.</text>
</comment>
<evidence type="ECO:0000259" key="9">
    <source>
        <dbReference type="Pfam" id="PF00303"/>
    </source>
</evidence>
<accession>A0A1Y2C1V0</accession>
<dbReference type="Pfam" id="PF00303">
    <property type="entry name" value="Thymidylat_synt"/>
    <property type="match status" value="1"/>
</dbReference>
<dbReference type="GO" id="GO:0005829">
    <property type="term" value="C:cytosol"/>
    <property type="evidence" value="ECO:0007669"/>
    <property type="project" value="TreeGrafter"/>
</dbReference>
<evidence type="ECO:0000313" key="11">
    <source>
        <dbReference type="Proteomes" id="UP000193642"/>
    </source>
</evidence>
<dbReference type="SUPFAM" id="SSF55831">
    <property type="entry name" value="Thymidylate synthase/dCMP hydroxymethylase"/>
    <property type="match status" value="1"/>
</dbReference>
<feature type="domain" description="Thymidylate synthase/dCMP hydroxymethylase" evidence="9">
    <location>
        <begin position="18"/>
        <end position="325"/>
    </location>
</feature>
<dbReference type="InterPro" id="IPR036926">
    <property type="entry name" value="Thymidate_synth/dCMP_Mease_sf"/>
</dbReference>
<evidence type="ECO:0000256" key="3">
    <source>
        <dbReference type="ARBA" id="ARBA00011947"/>
    </source>
</evidence>